<organism evidence="3 4">
    <name type="scientific">Ruegeria halocynthiae</name>
    <dbReference type="NCBI Taxonomy" id="985054"/>
    <lineage>
        <taxon>Bacteria</taxon>
        <taxon>Pseudomonadati</taxon>
        <taxon>Pseudomonadota</taxon>
        <taxon>Alphaproteobacteria</taxon>
        <taxon>Rhodobacterales</taxon>
        <taxon>Roseobacteraceae</taxon>
        <taxon>Ruegeria</taxon>
    </lineage>
</organism>
<dbReference type="SUPFAM" id="SSF51905">
    <property type="entry name" value="FAD/NAD(P)-binding domain"/>
    <property type="match status" value="1"/>
</dbReference>
<dbReference type="Proteomes" id="UP000183400">
    <property type="component" value="Unassembled WGS sequence"/>
</dbReference>
<evidence type="ECO:0000313" key="3">
    <source>
        <dbReference type="EMBL" id="SDX03663.1"/>
    </source>
</evidence>
<evidence type="ECO:0000256" key="1">
    <source>
        <dbReference type="ARBA" id="ARBA00023002"/>
    </source>
</evidence>
<reference evidence="4" key="1">
    <citation type="submission" date="2016-10" db="EMBL/GenBank/DDBJ databases">
        <authorList>
            <person name="Varghese N."/>
            <person name="Submissions S."/>
        </authorList>
    </citation>
    <scope>NUCLEOTIDE SEQUENCE [LARGE SCALE GENOMIC DNA]</scope>
    <source>
        <strain evidence="4">DSM 27839</strain>
    </source>
</reference>
<proteinExistence type="predicted"/>
<dbReference type="GO" id="GO:0005737">
    <property type="term" value="C:cytoplasm"/>
    <property type="evidence" value="ECO:0007669"/>
    <property type="project" value="TreeGrafter"/>
</dbReference>
<dbReference type="InterPro" id="IPR036188">
    <property type="entry name" value="FAD/NAD-bd_sf"/>
</dbReference>
<dbReference type="EMBL" id="FNNP01000002">
    <property type="protein sequence ID" value="SDX03663.1"/>
    <property type="molecule type" value="Genomic_DNA"/>
</dbReference>
<dbReference type="PANTHER" id="PTHR13847:SF281">
    <property type="entry name" value="FAD DEPENDENT OXIDOREDUCTASE DOMAIN-CONTAINING PROTEIN"/>
    <property type="match status" value="1"/>
</dbReference>
<dbReference type="InterPro" id="IPR006076">
    <property type="entry name" value="FAD-dep_OxRdtase"/>
</dbReference>
<keyword evidence="1" id="KW-0560">Oxidoreductase</keyword>
<keyword evidence="4" id="KW-1185">Reference proteome</keyword>
<evidence type="ECO:0000259" key="2">
    <source>
        <dbReference type="Pfam" id="PF01266"/>
    </source>
</evidence>
<dbReference type="STRING" id="985054.SAMN05444358_102258"/>
<dbReference type="GO" id="GO:0016491">
    <property type="term" value="F:oxidoreductase activity"/>
    <property type="evidence" value="ECO:0007669"/>
    <property type="project" value="UniProtKB-KW"/>
</dbReference>
<dbReference type="Pfam" id="PF01266">
    <property type="entry name" value="DAO"/>
    <property type="match status" value="1"/>
</dbReference>
<dbReference type="RefSeq" id="WP_074736770.1">
    <property type="nucleotide sequence ID" value="NZ_FNNP01000002.1"/>
</dbReference>
<name>A0A1H2YEM6_9RHOB</name>
<evidence type="ECO:0000313" key="4">
    <source>
        <dbReference type="Proteomes" id="UP000183400"/>
    </source>
</evidence>
<sequence length="444" mass="49422">MKRLYEPLAYGDRPIRDRYWDSTVETPLPDYPAHTGETTCEFAIIGGGYTGLSAALTLAESGADVVLLDAQGPGWGASGRNGGLVSVGSAKMEDEDIVKKYGAVDARLFFDAERASVDLVEEYLDRFKLDVDRHSKGYTFVAHRKDAVEGLKEYGQEYTNRYGLPYEFVPKEEMVEQGLNSPDFHGAVHLPIGFALNPMKFVLGLTRQAKAAGVRMFSHSPVTRIAQDNGHVLHTPKGIVRAKKLLIATNGYSSDDLPRAFAGRYLPVQSNILVTRPMSDDEIKAQGWWSKQMVCDSRTLLHYFRLLPDNRMLLGLRGSVRVTEGNIAATEAKARADFEQMFPEWRHVETAHFWSGLICMTRNLVPFAGAVPGLENAWAALGYHGGGVTMAPYAGALIADMALGRETRPHPNLMKRPMRRFELGPWRRASLPLAFTWYNIKDNI</sequence>
<dbReference type="OrthoDB" id="9806601at2"/>
<dbReference type="Gene3D" id="3.30.9.10">
    <property type="entry name" value="D-Amino Acid Oxidase, subunit A, domain 2"/>
    <property type="match status" value="1"/>
</dbReference>
<gene>
    <name evidence="3" type="ORF">SAMN05444358_102258</name>
</gene>
<dbReference type="AlphaFoldDB" id="A0A1H2YEM6"/>
<dbReference type="Gene3D" id="3.50.50.60">
    <property type="entry name" value="FAD/NAD(P)-binding domain"/>
    <property type="match status" value="1"/>
</dbReference>
<dbReference type="PANTHER" id="PTHR13847">
    <property type="entry name" value="SARCOSINE DEHYDROGENASE-RELATED"/>
    <property type="match status" value="1"/>
</dbReference>
<protein>
    <submittedName>
        <fullName evidence="3">Glycine/D-amino acid oxidase</fullName>
    </submittedName>
</protein>
<feature type="domain" description="FAD dependent oxidoreductase" evidence="2">
    <location>
        <begin position="42"/>
        <end position="401"/>
    </location>
</feature>
<accession>A0A1H2YEM6</accession>